<dbReference type="SUPFAM" id="SSF51445">
    <property type="entry name" value="(Trans)glycosidases"/>
    <property type="match status" value="1"/>
</dbReference>
<dbReference type="GO" id="GO:0006516">
    <property type="term" value="P:glycoprotein catabolic process"/>
    <property type="evidence" value="ECO:0007669"/>
    <property type="project" value="TreeGrafter"/>
</dbReference>
<keyword evidence="4" id="KW-0378">Hydrolase</keyword>
<evidence type="ECO:0000256" key="5">
    <source>
        <dbReference type="ARBA" id="ARBA00023180"/>
    </source>
</evidence>
<dbReference type="Pfam" id="PF17753">
    <property type="entry name" value="Ig_mannosidase"/>
    <property type="match status" value="1"/>
</dbReference>
<evidence type="ECO:0000256" key="1">
    <source>
        <dbReference type="ARBA" id="ARBA00000829"/>
    </source>
</evidence>
<evidence type="ECO:0000256" key="6">
    <source>
        <dbReference type="ARBA" id="ARBA00023295"/>
    </source>
</evidence>
<feature type="domain" description="Glycoside hydrolase family 2 immunoglobulin-like beta-sandwich" evidence="7">
    <location>
        <begin position="194"/>
        <end position="274"/>
    </location>
</feature>
<protein>
    <recommendedName>
        <fullName evidence="3">beta-mannosidase</fullName>
        <ecNumber evidence="3">3.2.1.25</ecNumber>
    </recommendedName>
</protein>
<keyword evidence="6" id="KW-0326">Glycosidase</keyword>
<evidence type="ECO:0000259" key="7">
    <source>
        <dbReference type="Pfam" id="PF00703"/>
    </source>
</evidence>
<dbReference type="PANTHER" id="PTHR43730:SF1">
    <property type="entry name" value="BETA-MANNOSIDASE"/>
    <property type="match status" value="1"/>
</dbReference>
<dbReference type="InterPro" id="IPR017853">
    <property type="entry name" value="GH"/>
</dbReference>
<dbReference type="RefSeq" id="WP_086452504.1">
    <property type="nucleotide sequence ID" value="NZ_MSPP01000008.1"/>
</dbReference>
<comment type="caution">
    <text evidence="10">The sequence shown here is derived from an EMBL/GenBank/DDBJ whole genome shotgun (WGS) entry which is preliminary data.</text>
</comment>
<dbReference type="Proteomes" id="UP000194664">
    <property type="component" value="Unassembled WGS sequence"/>
</dbReference>
<comment type="similarity">
    <text evidence="2">Belongs to the glycosyl hydrolase 2 family.</text>
</comment>
<dbReference type="InterPro" id="IPR054593">
    <property type="entry name" value="Beta-mannosidase-like_N2"/>
</dbReference>
<evidence type="ECO:0000256" key="3">
    <source>
        <dbReference type="ARBA" id="ARBA00012754"/>
    </source>
</evidence>
<name>A0A251WUM0_9RHOB</name>
<feature type="domain" description="Beta-mannosidase Ig-fold" evidence="8">
    <location>
        <begin position="715"/>
        <end position="785"/>
    </location>
</feature>
<dbReference type="AlphaFoldDB" id="A0A251WUM0"/>
<accession>A0A251WUM0</accession>
<dbReference type="SUPFAM" id="SSF49303">
    <property type="entry name" value="beta-Galactosidase/glucuronidase domain"/>
    <property type="match status" value="1"/>
</dbReference>
<dbReference type="GO" id="GO:0004567">
    <property type="term" value="F:beta-mannosidase activity"/>
    <property type="evidence" value="ECO:0007669"/>
    <property type="project" value="UniProtKB-EC"/>
</dbReference>
<dbReference type="Pfam" id="PF00703">
    <property type="entry name" value="Glyco_hydro_2"/>
    <property type="match status" value="1"/>
</dbReference>
<comment type="catalytic activity">
    <reaction evidence="1">
        <text>Hydrolysis of terminal, non-reducing beta-D-mannose residues in beta-D-mannosides.</text>
        <dbReference type="EC" id="3.2.1.25"/>
    </reaction>
</comment>
<sequence>MTPNPISLTQEWQLSDDSGSYSCAFSVPGDGVSALFNAGLISDPYWGRNEYDLRWICERDWTIRRSFVADGAFDLVLDGVDTVATVTLNGEVVAECDNAFRQYRLPVNCAGENQIEIRFQSPVTAAAERQSEQPFYIPYHEPNCPIPNGNMLRKVQCDFGWDWNIALAPVGITGDIRLETAQAPRIDNVMVWQDHSADRVGVTIQANGWNLTDKVTVSLCGQTVTCDCVDGSIRVKFDIQNPVLWWPNGHGDQALHDLTLTSGDARVTRRIGLRQIEFVTDPDADGATFKFRVNGRDIFAKGANWIPADALAGRITDSATHNLLKSAKDAHMNMIRVWGGGRYEADSFYDSCDALGLLVWQDFMFACHLYPSTDTFLDNITHEVRENVNRLQHHACLALWCGDNELVGALEWFEESRSNRDRYLVNYDRMNRAIEVALKVTDPAANWWPSSPSLGQLDFGDAWHRSGSGDMHFWSVWHEGRDFNHYRDVRPRFCSEFGFQSYPSMDVIETFTAPQDRNIASPVFESHQKNAGGNARIAETMFRYFRWPERFEDFVWLSQIQQGLAIKTAVTQWRGLSPYCMGTLIWQLNDTWPVCSWSSLDYGGGWKMLHYMAQEFYAPITVVTEPVGDELVFRAVNDTGAARVISVSIMSCTLSGQRRPIADAQVTATNGAVEAIRVARAAIADDEILYIEWADDTGASGTDHFAPNPYKTYDLPNPELTMTQDGHSVTVSSAALALFVTVQADVPGRFIRNAVTVLPDAPVRFDFIPNDPAATPTFRVRDLYSATMAPRQ</sequence>
<proteinExistence type="inferred from homology"/>
<dbReference type="InterPro" id="IPR013783">
    <property type="entry name" value="Ig-like_fold"/>
</dbReference>
<evidence type="ECO:0000259" key="8">
    <source>
        <dbReference type="Pfam" id="PF17753"/>
    </source>
</evidence>
<feature type="domain" description="Beta-mannosidase-like galactose-binding" evidence="9">
    <location>
        <begin position="12"/>
        <end position="173"/>
    </location>
</feature>
<dbReference type="OrthoDB" id="9758603at2"/>
<dbReference type="SUPFAM" id="SSF49785">
    <property type="entry name" value="Galactose-binding domain-like"/>
    <property type="match status" value="1"/>
</dbReference>
<keyword evidence="11" id="KW-1185">Reference proteome</keyword>
<evidence type="ECO:0000259" key="9">
    <source>
        <dbReference type="Pfam" id="PF22666"/>
    </source>
</evidence>
<gene>
    <name evidence="10" type="ORF">BVC71_14985</name>
</gene>
<reference evidence="10 11" key="1">
    <citation type="submission" date="2016-12" db="EMBL/GenBank/DDBJ databases">
        <title>The draft genome sequence of HSLHS2.</title>
        <authorList>
            <person name="Hu D."/>
            <person name="Wang L."/>
            <person name="Shao Z."/>
        </authorList>
    </citation>
    <scope>NUCLEOTIDE SEQUENCE [LARGE SCALE GENOMIC DNA]</scope>
    <source>
        <strain evidence="10">MCCC 1A06712</strain>
    </source>
</reference>
<dbReference type="FunFam" id="3.20.20.80:FF:000050">
    <property type="entry name" value="Beta-mannosidase B"/>
    <property type="match status" value="1"/>
</dbReference>
<dbReference type="EC" id="3.2.1.25" evidence="3"/>
<dbReference type="InterPro" id="IPR008979">
    <property type="entry name" value="Galactose-bd-like_sf"/>
</dbReference>
<dbReference type="InterPro" id="IPR050887">
    <property type="entry name" value="Beta-mannosidase_GH2"/>
</dbReference>
<organism evidence="10 11">
    <name type="scientific">Marivivens niveibacter</name>
    <dbReference type="NCBI Taxonomy" id="1930667"/>
    <lineage>
        <taxon>Bacteria</taxon>
        <taxon>Pseudomonadati</taxon>
        <taxon>Pseudomonadota</taxon>
        <taxon>Alphaproteobacteria</taxon>
        <taxon>Rhodobacterales</taxon>
        <taxon>Paracoccaceae</taxon>
        <taxon>Marivivens group</taxon>
        <taxon>Marivivens</taxon>
    </lineage>
</organism>
<dbReference type="InterPro" id="IPR006102">
    <property type="entry name" value="Ig-like_GH2"/>
</dbReference>
<dbReference type="InterPro" id="IPR041625">
    <property type="entry name" value="Beta-mannosidase_Ig"/>
</dbReference>
<evidence type="ECO:0000313" key="11">
    <source>
        <dbReference type="Proteomes" id="UP000194664"/>
    </source>
</evidence>
<dbReference type="Gene3D" id="3.20.20.80">
    <property type="entry name" value="Glycosidases"/>
    <property type="match status" value="1"/>
</dbReference>
<dbReference type="Pfam" id="PF22666">
    <property type="entry name" value="Glyco_hydro_2_N2"/>
    <property type="match status" value="1"/>
</dbReference>
<dbReference type="Gene3D" id="2.60.40.10">
    <property type="entry name" value="Immunoglobulins"/>
    <property type="match status" value="1"/>
</dbReference>
<dbReference type="Gene3D" id="2.60.120.260">
    <property type="entry name" value="Galactose-binding domain-like"/>
    <property type="match status" value="1"/>
</dbReference>
<keyword evidence="5" id="KW-0325">Glycoprotein</keyword>
<evidence type="ECO:0000256" key="4">
    <source>
        <dbReference type="ARBA" id="ARBA00022801"/>
    </source>
</evidence>
<dbReference type="EMBL" id="MSPP01000008">
    <property type="protein sequence ID" value="OUD08112.1"/>
    <property type="molecule type" value="Genomic_DNA"/>
</dbReference>
<evidence type="ECO:0000313" key="10">
    <source>
        <dbReference type="EMBL" id="OUD08112.1"/>
    </source>
</evidence>
<dbReference type="InterPro" id="IPR036156">
    <property type="entry name" value="Beta-gal/glucu_dom_sf"/>
</dbReference>
<dbReference type="PANTHER" id="PTHR43730">
    <property type="entry name" value="BETA-MANNOSIDASE"/>
    <property type="match status" value="1"/>
</dbReference>
<evidence type="ECO:0000256" key="2">
    <source>
        <dbReference type="ARBA" id="ARBA00007401"/>
    </source>
</evidence>